<protein>
    <recommendedName>
        <fullName evidence="4 11">Phosphoribosylaminoimidazole-succinocarboxamide synthase</fullName>
        <ecNumber evidence="3 11">6.3.2.6</ecNumber>
    </recommendedName>
    <alternativeName>
        <fullName evidence="9 11">SAICAR synthetase</fullName>
    </alternativeName>
</protein>
<evidence type="ECO:0000256" key="7">
    <source>
        <dbReference type="ARBA" id="ARBA00022755"/>
    </source>
</evidence>
<keyword evidence="8 11" id="KW-0067">ATP-binding</keyword>
<accession>A0A2T0LAU9</accession>
<dbReference type="EC" id="6.3.2.6" evidence="3 11"/>
<dbReference type="InterPro" id="IPR050089">
    <property type="entry name" value="SAICAR_synthetase"/>
</dbReference>
<dbReference type="Proteomes" id="UP000237797">
    <property type="component" value="Unassembled WGS sequence"/>
</dbReference>
<dbReference type="FunFam" id="3.30.470.20:FF:000006">
    <property type="entry name" value="Phosphoribosylaminoimidazole-succinocarboxamide synthase"/>
    <property type="match status" value="1"/>
</dbReference>
<organism evidence="13 14">
    <name type="scientific">Planifilum fimeticola</name>
    <dbReference type="NCBI Taxonomy" id="201975"/>
    <lineage>
        <taxon>Bacteria</taxon>
        <taxon>Bacillati</taxon>
        <taxon>Bacillota</taxon>
        <taxon>Bacilli</taxon>
        <taxon>Bacillales</taxon>
        <taxon>Thermoactinomycetaceae</taxon>
        <taxon>Planifilum</taxon>
    </lineage>
</organism>
<dbReference type="OrthoDB" id="9801549at2"/>
<keyword evidence="7 11" id="KW-0658">Purine biosynthesis</keyword>
<evidence type="ECO:0000259" key="12">
    <source>
        <dbReference type="Pfam" id="PF01259"/>
    </source>
</evidence>
<evidence type="ECO:0000256" key="10">
    <source>
        <dbReference type="ARBA" id="ARBA00048475"/>
    </source>
</evidence>
<evidence type="ECO:0000313" key="14">
    <source>
        <dbReference type="Proteomes" id="UP000237797"/>
    </source>
</evidence>
<gene>
    <name evidence="11" type="primary">purC</name>
    <name evidence="13" type="ORF">CLV97_13240</name>
</gene>
<reference evidence="13 14" key="1">
    <citation type="submission" date="2018-03" db="EMBL/GenBank/DDBJ databases">
        <title>Genomic Encyclopedia of Archaeal and Bacterial Type Strains, Phase II (KMG-II): from individual species to whole genera.</title>
        <authorList>
            <person name="Goeker M."/>
        </authorList>
    </citation>
    <scope>NUCLEOTIDE SEQUENCE [LARGE SCALE GENOMIC DNA]</scope>
    <source>
        <strain evidence="13 14">DSM 44946</strain>
    </source>
</reference>
<keyword evidence="14" id="KW-1185">Reference proteome</keyword>
<evidence type="ECO:0000313" key="13">
    <source>
        <dbReference type="EMBL" id="PRX38987.1"/>
    </source>
</evidence>
<dbReference type="NCBIfam" id="TIGR00081">
    <property type="entry name" value="purC"/>
    <property type="match status" value="1"/>
</dbReference>
<dbReference type="PANTHER" id="PTHR43599">
    <property type="entry name" value="MULTIFUNCTIONAL PROTEIN ADE2"/>
    <property type="match status" value="1"/>
</dbReference>
<evidence type="ECO:0000256" key="1">
    <source>
        <dbReference type="ARBA" id="ARBA00004672"/>
    </source>
</evidence>
<dbReference type="UniPathway" id="UPA00074">
    <property type="reaction ID" value="UER00131"/>
</dbReference>
<comment type="pathway">
    <text evidence="1 11">Purine metabolism; IMP biosynthesis via de novo pathway; 5-amino-1-(5-phospho-D-ribosyl)imidazole-4-carboxamide from 5-amino-1-(5-phospho-D-ribosyl)imidazole-4-carboxylate: step 1/2.</text>
</comment>
<feature type="domain" description="SAICAR synthetase/ADE2 N-terminal" evidence="12">
    <location>
        <begin position="6"/>
        <end position="232"/>
    </location>
</feature>
<dbReference type="InterPro" id="IPR033934">
    <property type="entry name" value="SAICAR_synt_PurC"/>
</dbReference>
<dbReference type="SUPFAM" id="SSF56104">
    <property type="entry name" value="SAICAR synthase-like"/>
    <property type="match status" value="1"/>
</dbReference>
<sequence length="239" mass="27435">MNRGELLYEGKAKKLFRTEDPDVVRVVYKDDATAFDGKKKGNLPGKGEMNNRISAFFFRYLAKNGVDNHFVRRLSPTEQLVRKVKILPLEVVVRNRAAGSLAKRLGLEEGTPLPRPVVEFYYKNDELGDPLINEDHIAVLRLATPDQLEEMKNIALRVNGLLMELMEGRGVILVDFKLEFGLDRDGRLLLADEISPDTCRFWDAGTEEKLDKDRFRRDLGDVVEAYREIWRRLGGETRD</sequence>
<keyword evidence="5 11" id="KW-0436">Ligase</keyword>
<evidence type="ECO:0000256" key="9">
    <source>
        <dbReference type="ARBA" id="ARBA00030409"/>
    </source>
</evidence>
<comment type="catalytic activity">
    <reaction evidence="10 11">
        <text>5-amino-1-(5-phospho-D-ribosyl)imidazole-4-carboxylate + L-aspartate + ATP = (2S)-2-[5-amino-1-(5-phospho-beta-D-ribosyl)imidazole-4-carboxamido]succinate + ADP + phosphate + 2 H(+)</text>
        <dbReference type="Rhea" id="RHEA:22628"/>
        <dbReference type="ChEBI" id="CHEBI:15378"/>
        <dbReference type="ChEBI" id="CHEBI:29991"/>
        <dbReference type="ChEBI" id="CHEBI:30616"/>
        <dbReference type="ChEBI" id="CHEBI:43474"/>
        <dbReference type="ChEBI" id="CHEBI:58443"/>
        <dbReference type="ChEBI" id="CHEBI:77657"/>
        <dbReference type="ChEBI" id="CHEBI:456216"/>
        <dbReference type="EC" id="6.3.2.6"/>
    </reaction>
</comment>
<dbReference type="Gene3D" id="3.30.470.20">
    <property type="entry name" value="ATP-grasp fold, B domain"/>
    <property type="match status" value="1"/>
</dbReference>
<keyword evidence="6 11" id="KW-0547">Nucleotide-binding</keyword>
<dbReference type="InterPro" id="IPR028923">
    <property type="entry name" value="SAICAR_synt/ADE2_N"/>
</dbReference>
<dbReference type="PROSITE" id="PS01058">
    <property type="entry name" value="SAICAR_SYNTHETASE_2"/>
    <property type="match status" value="1"/>
</dbReference>
<evidence type="ECO:0000256" key="3">
    <source>
        <dbReference type="ARBA" id="ARBA00012217"/>
    </source>
</evidence>
<dbReference type="Pfam" id="PF01259">
    <property type="entry name" value="SAICAR_synt"/>
    <property type="match status" value="1"/>
</dbReference>
<evidence type="ECO:0000256" key="2">
    <source>
        <dbReference type="ARBA" id="ARBA00010190"/>
    </source>
</evidence>
<dbReference type="HAMAP" id="MF_00137">
    <property type="entry name" value="SAICAR_synth"/>
    <property type="match status" value="1"/>
</dbReference>
<dbReference type="RefSeq" id="WP_106346483.1">
    <property type="nucleotide sequence ID" value="NZ_PVNE01000032.1"/>
</dbReference>
<dbReference type="CDD" id="cd01415">
    <property type="entry name" value="SAICAR_synt_PurC"/>
    <property type="match status" value="1"/>
</dbReference>
<evidence type="ECO:0000256" key="4">
    <source>
        <dbReference type="ARBA" id="ARBA00016460"/>
    </source>
</evidence>
<dbReference type="GO" id="GO:0005524">
    <property type="term" value="F:ATP binding"/>
    <property type="evidence" value="ECO:0007669"/>
    <property type="project" value="UniProtKB-KW"/>
</dbReference>
<dbReference type="GO" id="GO:0004639">
    <property type="term" value="F:phosphoribosylaminoimidazolesuccinocarboxamide synthase activity"/>
    <property type="evidence" value="ECO:0007669"/>
    <property type="project" value="UniProtKB-UniRule"/>
</dbReference>
<dbReference type="InterPro" id="IPR018236">
    <property type="entry name" value="SAICAR_synthetase_CS"/>
</dbReference>
<dbReference type="GO" id="GO:0006189">
    <property type="term" value="P:'de novo' IMP biosynthetic process"/>
    <property type="evidence" value="ECO:0007669"/>
    <property type="project" value="UniProtKB-UniRule"/>
</dbReference>
<comment type="similarity">
    <text evidence="2 11">Belongs to the SAICAR synthetase family.</text>
</comment>
<dbReference type="EMBL" id="PVNE01000032">
    <property type="protein sequence ID" value="PRX38987.1"/>
    <property type="molecule type" value="Genomic_DNA"/>
</dbReference>
<dbReference type="PROSITE" id="PS01057">
    <property type="entry name" value="SAICAR_SYNTHETASE_1"/>
    <property type="match status" value="1"/>
</dbReference>
<dbReference type="Gene3D" id="3.30.200.20">
    <property type="entry name" value="Phosphorylase Kinase, domain 1"/>
    <property type="match status" value="1"/>
</dbReference>
<proteinExistence type="inferred from homology"/>
<dbReference type="PANTHER" id="PTHR43599:SF3">
    <property type="entry name" value="SI:DKEY-6E2.2"/>
    <property type="match status" value="1"/>
</dbReference>
<name>A0A2T0LAU9_9BACL</name>
<dbReference type="AlphaFoldDB" id="A0A2T0LAU9"/>
<evidence type="ECO:0000256" key="11">
    <source>
        <dbReference type="HAMAP-Rule" id="MF_00137"/>
    </source>
</evidence>
<evidence type="ECO:0000256" key="8">
    <source>
        <dbReference type="ARBA" id="ARBA00022840"/>
    </source>
</evidence>
<evidence type="ECO:0000256" key="5">
    <source>
        <dbReference type="ARBA" id="ARBA00022598"/>
    </source>
</evidence>
<dbReference type="InterPro" id="IPR001636">
    <property type="entry name" value="SAICAR_synth"/>
</dbReference>
<dbReference type="GO" id="GO:0009236">
    <property type="term" value="P:cobalamin biosynthetic process"/>
    <property type="evidence" value="ECO:0007669"/>
    <property type="project" value="InterPro"/>
</dbReference>
<comment type="caution">
    <text evidence="13">The sequence shown here is derived from an EMBL/GenBank/DDBJ whole genome shotgun (WGS) entry which is preliminary data.</text>
</comment>
<evidence type="ECO:0000256" key="6">
    <source>
        <dbReference type="ARBA" id="ARBA00022741"/>
    </source>
</evidence>